<reference evidence="1" key="1">
    <citation type="journal article" date="2014" name="Int. J. Syst. Evol. Microbiol.">
        <title>Complete genome sequence of Corynebacterium casei LMG S-19264T (=DSM 44701T), isolated from a smear-ripened cheese.</title>
        <authorList>
            <consortium name="US DOE Joint Genome Institute (JGI-PGF)"/>
            <person name="Walter F."/>
            <person name="Albersmeier A."/>
            <person name="Kalinowski J."/>
            <person name="Ruckert C."/>
        </authorList>
    </citation>
    <scope>NUCLEOTIDE SEQUENCE</scope>
    <source>
        <strain evidence="1">CGMCC 1.12408</strain>
    </source>
</reference>
<dbReference type="Pfam" id="PF11132">
    <property type="entry name" value="SplA"/>
    <property type="match status" value="1"/>
</dbReference>
<evidence type="ECO:0000313" key="1">
    <source>
        <dbReference type="EMBL" id="GGA74338.1"/>
    </source>
</evidence>
<proteinExistence type="predicted"/>
<organism evidence="1 2">
    <name type="scientific">Ornithinibacillus halotolerans</name>
    <dbReference type="NCBI Taxonomy" id="1274357"/>
    <lineage>
        <taxon>Bacteria</taxon>
        <taxon>Bacillati</taxon>
        <taxon>Bacillota</taxon>
        <taxon>Bacilli</taxon>
        <taxon>Bacillales</taxon>
        <taxon>Bacillaceae</taxon>
        <taxon>Ornithinibacillus</taxon>
    </lineage>
</organism>
<keyword evidence="2" id="KW-1185">Reference proteome</keyword>
<dbReference type="InterPro" id="IPR022608">
    <property type="entry name" value="Tscrpt_reg_SplA"/>
</dbReference>
<protein>
    <recommendedName>
        <fullName evidence="3">Transcriptional regulator</fullName>
    </recommendedName>
</protein>
<dbReference type="EMBL" id="BMEY01000007">
    <property type="protein sequence ID" value="GGA74338.1"/>
    <property type="molecule type" value="Genomic_DNA"/>
</dbReference>
<evidence type="ECO:0008006" key="3">
    <source>
        <dbReference type="Google" id="ProtNLM"/>
    </source>
</evidence>
<dbReference type="Proteomes" id="UP000613512">
    <property type="component" value="Unassembled WGS sequence"/>
</dbReference>
<evidence type="ECO:0000313" key="2">
    <source>
        <dbReference type="Proteomes" id="UP000613512"/>
    </source>
</evidence>
<name>A0A916RYZ3_9BACI</name>
<sequence length="83" mass="9393">MNTEFRPGEVVYIIIRNPHAQDVAHVQQAAIVENPDNPNELALFSHEHYYPISDDFAIFQTEEEAESAYQAAFGSVDDGEYYG</sequence>
<reference evidence="1" key="2">
    <citation type="submission" date="2020-09" db="EMBL/GenBank/DDBJ databases">
        <authorList>
            <person name="Sun Q."/>
            <person name="Zhou Y."/>
        </authorList>
    </citation>
    <scope>NUCLEOTIDE SEQUENCE</scope>
    <source>
        <strain evidence="1">CGMCC 1.12408</strain>
    </source>
</reference>
<accession>A0A916RYZ3</accession>
<gene>
    <name evidence="1" type="ORF">GCM10008025_17610</name>
</gene>
<dbReference type="RefSeq" id="WP_188384317.1">
    <property type="nucleotide sequence ID" value="NZ_BMEY01000007.1"/>
</dbReference>
<comment type="caution">
    <text evidence="1">The sequence shown here is derived from an EMBL/GenBank/DDBJ whole genome shotgun (WGS) entry which is preliminary data.</text>
</comment>
<dbReference type="AlphaFoldDB" id="A0A916RYZ3"/>